<evidence type="ECO:0000313" key="2">
    <source>
        <dbReference type="EMBL" id="AKQ63159.1"/>
    </source>
</evidence>
<feature type="compositionally biased region" description="Low complexity" evidence="1">
    <location>
        <begin position="321"/>
        <end position="343"/>
    </location>
</feature>
<sequence>MLGASPVAWAQETPPPTEPRPERLYLNPGALLGSARMVAMGGAYVGIAEGAAGLPSNLASLAHRGPALEKDWDLGFTLSWLDLPFTGTRKRDVDNDGRPDESQDSRQLLGGLLLQYKRFGIGFAMRNSVVSYCATAACAGPSERIRVSLTQSVLAGAMSFGQDEFILALGIYSAQASFRLDSGGTDLRYGDTGVAVDILYRPQGRPWRMGVSVRPEVVGDWRREAGQVPELAGRTLFGAVVSPAVLSVGASWRFGDGAERYNRLSPAARRHLLVEGDALPVPPRTPWTRPPGGGSSAPRWTSSPAWTTRCPRAPSRPRPTRPSWARAPPSRRASAWSTTRCRA</sequence>
<evidence type="ECO:0000313" key="3">
    <source>
        <dbReference type="Proteomes" id="UP000009026"/>
    </source>
</evidence>
<dbReference type="EMBL" id="CP012109">
    <property type="protein sequence ID" value="AKQ63159.1"/>
    <property type="molecule type" value="Genomic_DNA"/>
</dbReference>
<name>A0A0H4WKA7_9BACT</name>
<evidence type="ECO:0000256" key="1">
    <source>
        <dbReference type="SAM" id="MobiDB-lite"/>
    </source>
</evidence>
<dbReference type="PATRIC" id="fig|1297742.4.peg.76"/>
<proteinExistence type="predicted"/>
<keyword evidence="3" id="KW-1185">Reference proteome</keyword>
<feature type="compositionally biased region" description="Pro residues" evidence="1">
    <location>
        <begin position="280"/>
        <end position="289"/>
    </location>
</feature>
<feature type="region of interest" description="Disordered" evidence="1">
    <location>
        <begin position="280"/>
        <end position="343"/>
    </location>
</feature>
<protein>
    <recommendedName>
        <fullName evidence="4">PorV/PorQ family protein</fullName>
    </recommendedName>
</protein>
<dbReference type="Proteomes" id="UP000009026">
    <property type="component" value="Chromosome"/>
</dbReference>
<dbReference type="STRING" id="1297742.A176_000071"/>
<reference evidence="2 3" key="1">
    <citation type="journal article" date="2016" name="PLoS ONE">
        <title>Complete Genome Sequence and Comparative Genomics of a Novel Myxobacterium Myxococcus hansupus.</title>
        <authorList>
            <person name="Sharma G."/>
            <person name="Narwani T."/>
            <person name="Subramanian S."/>
        </authorList>
    </citation>
    <scope>NUCLEOTIDE SEQUENCE [LARGE SCALE GENOMIC DNA]</scope>
    <source>
        <strain evidence="3">mixupus</strain>
    </source>
</reference>
<dbReference type="AlphaFoldDB" id="A0A0H4WKA7"/>
<organism evidence="2 3">
    <name type="scientific">Pseudomyxococcus hansupus</name>
    <dbReference type="NCBI Taxonomy" id="1297742"/>
    <lineage>
        <taxon>Bacteria</taxon>
        <taxon>Pseudomonadati</taxon>
        <taxon>Myxococcota</taxon>
        <taxon>Myxococcia</taxon>
        <taxon>Myxococcales</taxon>
        <taxon>Cystobacterineae</taxon>
        <taxon>Myxococcaceae</taxon>
        <taxon>Pseudomyxococcus</taxon>
    </lineage>
</organism>
<gene>
    <name evidence="2" type="ORF">A176_000071</name>
</gene>
<feature type="region of interest" description="Disordered" evidence="1">
    <location>
        <begin position="1"/>
        <end position="23"/>
    </location>
</feature>
<accession>A0A0H4WKA7</accession>
<evidence type="ECO:0008006" key="4">
    <source>
        <dbReference type="Google" id="ProtNLM"/>
    </source>
</evidence>
<dbReference type="KEGG" id="mym:A176_000071"/>
<dbReference type="Gene3D" id="2.40.160.60">
    <property type="entry name" value="Outer membrane protein transport protein (OMPP1/FadL/TodX)"/>
    <property type="match status" value="1"/>
</dbReference>